<proteinExistence type="predicted"/>
<keyword evidence="2" id="KW-1185">Reference proteome</keyword>
<organism evidence="1 2">
    <name type="scientific">Nocardioides nanhaiensis</name>
    <dbReference type="NCBI Taxonomy" id="1476871"/>
    <lineage>
        <taxon>Bacteria</taxon>
        <taxon>Bacillati</taxon>
        <taxon>Actinomycetota</taxon>
        <taxon>Actinomycetes</taxon>
        <taxon>Propionibacteriales</taxon>
        <taxon>Nocardioidaceae</taxon>
        <taxon>Nocardioides</taxon>
    </lineage>
</organism>
<evidence type="ECO:0000313" key="1">
    <source>
        <dbReference type="EMBL" id="GAA4673648.1"/>
    </source>
</evidence>
<sequence length="162" mass="17903">MPSTGDAEIRLSSALPVSAAQAWERVTTPEGIDHELGPLLSMTMPPGLRGRSLADAQELVGLPLGRARLLLLGVLPVEHDEMTLVRVDAGRGFHERSSMRLLRRWEHERTVEPRGAAMCVVHDRLVLEPRRGVPLPVARRVTAALFAHRHRRLRGWAADVAA</sequence>
<dbReference type="RefSeq" id="WP_345262943.1">
    <property type="nucleotide sequence ID" value="NZ_BAABIM010000001.1"/>
</dbReference>
<comment type="caution">
    <text evidence="1">The sequence shown here is derived from an EMBL/GenBank/DDBJ whole genome shotgun (WGS) entry which is preliminary data.</text>
</comment>
<reference evidence="2" key="1">
    <citation type="journal article" date="2019" name="Int. J. Syst. Evol. Microbiol.">
        <title>The Global Catalogue of Microorganisms (GCM) 10K type strain sequencing project: providing services to taxonomists for standard genome sequencing and annotation.</title>
        <authorList>
            <consortium name="The Broad Institute Genomics Platform"/>
            <consortium name="The Broad Institute Genome Sequencing Center for Infectious Disease"/>
            <person name="Wu L."/>
            <person name="Ma J."/>
        </authorList>
    </citation>
    <scope>NUCLEOTIDE SEQUENCE [LARGE SCALE GENOMIC DNA]</scope>
    <source>
        <strain evidence="2">JCM 18127</strain>
    </source>
</reference>
<dbReference type="SUPFAM" id="SSF55961">
    <property type="entry name" value="Bet v1-like"/>
    <property type="match status" value="1"/>
</dbReference>
<protein>
    <recommendedName>
        <fullName evidence="3">SRPBCC family protein</fullName>
    </recommendedName>
</protein>
<name>A0ABP8VXJ0_9ACTN</name>
<evidence type="ECO:0008006" key="3">
    <source>
        <dbReference type="Google" id="ProtNLM"/>
    </source>
</evidence>
<dbReference type="EMBL" id="BAABIM010000001">
    <property type="protein sequence ID" value="GAA4673648.1"/>
    <property type="molecule type" value="Genomic_DNA"/>
</dbReference>
<gene>
    <name evidence="1" type="ORF">GCM10023226_08380</name>
</gene>
<accession>A0ABP8VXJ0</accession>
<dbReference type="Proteomes" id="UP001500621">
    <property type="component" value="Unassembled WGS sequence"/>
</dbReference>
<evidence type="ECO:0000313" key="2">
    <source>
        <dbReference type="Proteomes" id="UP001500621"/>
    </source>
</evidence>
<dbReference type="InterPro" id="IPR023393">
    <property type="entry name" value="START-like_dom_sf"/>
</dbReference>
<dbReference type="Gene3D" id="3.30.530.20">
    <property type="match status" value="1"/>
</dbReference>